<dbReference type="EMBL" id="CP007035">
    <property type="protein sequence ID" value="AHF17174.1"/>
    <property type="molecule type" value="Genomic_DNA"/>
</dbReference>
<dbReference type="eggNOG" id="COG2373">
    <property type="taxonomic scope" value="Bacteria"/>
</dbReference>
<dbReference type="Proteomes" id="UP000003586">
    <property type="component" value="Chromosome"/>
</dbReference>
<evidence type="ECO:0008006" key="3">
    <source>
        <dbReference type="Google" id="ProtNLM"/>
    </source>
</evidence>
<evidence type="ECO:0000313" key="1">
    <source>
        <dbReference type="EMBL" id="AHF17174.1"/>
    </source>
</evidence>
<protein>
    <recommendedName>
        <fullName evidence="3">Carboxypeptidase regulatory-like domain-containing protein</fullName>
    </recommendedName>
</protein>
<dbReference type="KEGG" id="nso:NIASO_02985"/>
<dbReference type="AlphaFoldDB" id="W0F6W8"/>
<proteinExistence type="predicted"/>
<dbReference type="STRING" id="929713.NIASO_02985"/>
<organism evidence="1 2">
    <name type="scientific">Niabella soli DSM 19437</name>
    <dbReference type="NCBI Taxonomy" id="929713"/>
    <lineage>
        <taxon>Bacteria</taxon>
        <taxon>Pseudomonadati</taxon>
        <taxon>Bacteroidota</taxon>
        <taxon>Chitinophagia</taxon>
        <taxon>Chitinophagales</taxon>
        <taxon>Chitinophagaceae</taxon>
        <taxon>Niabella</taxon>
    </lineage>
</organism>
<name>W0F6W8_9BACT</name>
<keyword evidence="2" id="KW-1185">Reference proteome</keyword>
<dbReference type="HOGENOM" id="CLU_013214_1_0_10"/>
<reference evidence="1 2" key="1">
    <citation type="submission" date="2013-12" db="EMBL/GenBank/DDBJ databases">
        <authorList>
            <consortium name="DOE Joint Genome Institute"/>
            <person name="Eisen J."/>
            <person name="Huntemann M."/>
            <person name="Han J."/>
            <person name="Chen A."/>
            <person name="Kyrpides N."/>
            <person name="Mavromatis K."/>
            <person name="Markowitz V."/>
            <person name="Palaniappan K."/>
            <person name="Ivanova N."/>
            <person name="Schaumberg A."/>
            <person name="Pati A."/>
            <person name="Liolios K."/>
            <person name="Nordberg H.P."/>
            <person name="Cantor M.N."/>
            <person name="Hua S.X."/>
            <person name="Woyke T."/>
        </authorList>
    </citation>
    <scope>NUCLEOTIDE SEQUENCE [LARGE SCALE GENOMIC DNA]</scope>
    <source>
        <strain evidence="2">DSM 19437</strain>
    </source>
</reference>
<accession>W0F6W8</accession>
<dbReference type="RefSeq" id="WP_008583715.1">
    <property type="nucleotide sequence ID" value="NZ_CP007035.1"/>
</dbReference>
<evidence type="ECO:0000313" key="2">
    <source>
        <dbReference type="Proteomes" id="UP000003586"/>
    </source>
</evidence>
<sequence>MRIYKFFLLPFLGMWCLINQIHSQEFVNNLDKWGKADPIQKTYLQLDRATYFAGQTIWFKAYFMADFLPSSANSTLFVELLDNKSHPLIKKVLPVFGALSYGQIDLPNTLATGSYQLRAYTPLMLNFDKSYLFSRRVEVFGNNKLKAGAIPATPVTLHFYPEGGNLVTGFKNNIAFKATDQQGLPATVSGRIIDQENKTVASFSTQHDGMGQFALVPATGGHYQALLDNNQKASLPEVTNEGVALMIKNTQKGKTFAINYRGEKQVPAYLIGQMQHQVFIKQALPVKPNNGTINGVLQTGNMPSGVLQITIFNKDGLPLAERLTFIDNKEYRLTTTFRADTLNTGTRKKNHFSIAFADSIVGNFSVAVTDADYEPATDRPGNIYSSFLLTSDIPGYVYHPAYYFSDSPNAAEDVELVMLTNGWRRFLWKDAVANRLPPPVHKDPGFISLSGRVNIAGSRKSFADKDLLVWVATDSDRRLQTVKTDAVGHFKMDSLIFFNKAKILFSDIHGKKSKQLTVKLNSDSLIKSFSIPPLLLPYKPFTHTGIANKMNNAWFDYTRGEGVMLDSVTVLGVRNRLRQLEDIYMSGLFAGGIDARTIDLTREFIPNQNIFDYLQGRVAGLTIMRGGQFGDYQLYYRQGGLRRPMQLYLDEMPTDPGMIASLNPNDIALVKLFPTFIGAPGGGANGVLAVYTKRETI</sequence>
<dbReference type="OrthoDB" id="679547at2"/>
<gene>
    <name evidence="1" type="ORF">NIASO_02985</name>
</gene>
<dbReference type="Gene3D" id="2.60.40.1930">
    <property type="match status" value="1"/>
</dbReference>